<dbReference type="Proteomes" id="UP000182192">
    <property type="component" value="Unassembled WGS sequence"/>
</dbReference>
<protein>
    <submittedName>
        <fullName evidence="1">Uncharacterized protein</fullName>
    </submittedName>
</protein>
<reference evidence="1 2" key="1">
    <citation type="submission" date="2016-10" db="EMBL/GenBank/DDBJ databases">
        <authorList>
            <person name="de Groot N.N."/>
        </authorList>
    </citation>
    <scope>NUCLEOTIDE SEQUENCE [LARGE SCALE GENOMIC DNA]</scope>
    <source>
        <strain evidence="1 2">AR67</strain>
    </source>
</reference>
<proteinExistence type="predicted"/>
<dbReference type="AlphaFoldDB" id="A0A1I1FMH7"/>
<evidence type="ECO:0000313" key="1">
    <source>
        <dbReference type="EMBL" id="SFC00534.1"/>
    </source>
</evidence>
<sequence>MVNENREVTEKIINELLHGKICTDASAFSELHRIATWTNPYVDYAYVDDYSKKTIAIIFFDKYNDNEIIKENTVKAISEFDMVVDAYDVHSLNEANFYLQDITRTRLNALPISVIVYDSNGKVSPLNTISISEHKATKRTVKEQRSYWCWWRDGSHFEVATLLELSQKYDDEQGDIYTNFVYPEFFNLMIEGKTRKWDGTPRVKKYSTSSYKSEKQNYKIPMCQLGLWDVETGHITHKGESVLCVIKRYGADSKEFFDYLAKIILIDGKHLDLIKDLEEFQKNNTELIPESSSEFFILFDDYMTQKNSIGTRKPTAQKTGAKKAYVRDEPKLWNKLGIVKLQGKSRYYKSYVGIEFDWDRINEILLADIFGGSNEKI</sequence>
<organism evidence="1 2">
    <name type="scientific">Ruminococcus albus</name>
    <dbReference type="NCBI Taxonomy" id="1264"/>
    <lineage>
        <taxon>Bacteria</taxon>
        <taxon>Bacillati</taxon>
        <taxon>Bacillota</taxon>
        <taxon>Clostridia</taxon>
        <taxon>Eubacteriales</taxon>
        <taxon>Oscillospiraceae</taxon>
        <taxon>Ruminococcus</taxon>
    </lineage>
</organism>
<evidence type="ECO:0000313" key="2">
    <source>
        <dbReference type="Proteomes" id="UP000182192"/>
    </source>
</evidence>
<dbReference type="EMBL" id="FOKQ01000006">
    <property type="protein sequence ID" value="SFC00534.1"/>
    <property type="molecule type" value="Genomic_DNA"/>
</dbReference>
<dbReference type="OrthoDB" id="9255488at2"/>
<accession>A0A1I1FMH7</accession>
<dbReference type="RefSeq" id="WP_074960437.1">
    <property type="nucleotide sequence ID" value="NZ_FOKQ01000006.1"/>
</dbReference>
<name>A0A1I1FMH7_RUMAL</name>
<gene>
    <name evidence="1" type="ORF">SAMN02910406_00960</name>
</gene>